<dbReference type="Proteomes" id="UP000215188">
    <property type="component" value="Unassembled WGS sequence"/>
</dbReference>
<sequence length="227" mass="24623">MLSQIENGGLDSFYSFAIKVQVARKIGAYLKLRDEDYLVVKEASLFSDDALEQIQSTVPDVKLEQITQKFESNVAKAQSSDVGLENSNNIINEIDKIIGIYEKSSGAREKIPFNEILISSVDPKISMDIPDGKKGRPLGSLILASALGLTVLASGYIYSSELYDYSTKTLTSAGILKKEPVVLISDEDSNATPQQVVLEPVDNVVKPAMQTVAPAIAQPINKSDVGR</sequence>
<comment type="caution">
    <text evidence="1">The sequence shown here is derived from an EMBL/GenBank/DDBJ whole genome shotgun (WGS) entry which is preliminary data.</text>
</comment>
<keyword evidence="2" id="KW-1185">Reference proteome</keyword>
<reference evidence="1 2" key="1">
    <citation type="submission" date="2017-06" db="EMBL/GenBank/DDBJ databases">
        <title>Reclassification of a Polynucleobacter cosmopolitanus strain isolated from tropical Lake Victoria as Polynucleobacter victoriensis comb. nov.</title>
        <authorList>
            <person name="Hahn M.W."/>
        </authorList>
    </citation>
    <scope>NUCLEOTIDE SEQUENCE [LARGE SCALE GENOMIC DNA]</scope>
    <source>
        <strain evidence="1 2">MWH-MoIso2</strain>
    </source>
</reference>
<evidence type="ECO:0000313" key="1">
    <source>
        <dbReference type="EMBL" id="OXL15531.1"/>
    </source>
</evidence>
<dbReference type="AlphaFoldDB" id="A0A229FU31"/>
<protein>
    <submittedName>
        <fullName evidence="1">Uncharacterized protein</fullName>
    </submittedName>
</protein>
<dbReference type="EMBL" id="NJGG01000001">
    <property type="protein sequence ID" value="OXL15531.1"/>
    <property type="molecule type" value="Genomic_DNA"/>
</dbReference>
<evidence type="ECO:0000313" key="2">
    <source>
        <dbReference type="Proteomes" id="UP000215188"/>
    </source>
</evidence>
<gene>
    <name evidence="1" type="ORF">AOC33_00055</name>
</gene>
<accession>A0A229FU31</accession>
<organism evidence="1 2">
    <name type="scientific">Polynucleobacter cosmopolitanus</name>
    <dbReference type="NCBI Taxonomy" id="351345"/>
    <lineage>
        <taxon>Bacteria</taxon>
        <taxon>Pseudomonadati</taxon>
        <taxon>Pseudomonadota</taxon>
        <taxon>Betaproteobacteria</taxon>
        <taxon>Burkholderiales</taxon>
        <taxon>Burkholderiaceae</taxon>
        <taxon>Polynucleobacter</taxon>
    </lineage>
</organism>
<proteinExistence type="predicted"/>
<name>A0A229FU31_9BURK</name>